<dbReference type="PANTHER" id="PTHR24241:SF59">
    <property type="entry name" value="ADIPOKINETIC HORMONE RECEPTOR, ISOFORM C"/>
    <property type="match status" value="1"/>
</dbReference>
<dbReference type="RefSeq" id="XP_006820827.1">
    <property type="nucleotide sequence ID" value="XM_006820764.1"/>
</dbReference>
<dbReference type="InterPro" id="IPR000276">
    <property type="entry name" value="GPCR_Rhodpsn"/>
</dbReference>
<proteinExistence type="inferred from homology"/>
<organism evidence="10 11">
    <name type="scientific">Saccoglossus kowalevskii</name>
    <name type="common">Acorn worm</name>
    <dbReference type="NCBI Taxonomy" id="10224"/>
    <lineage>
        <taxon>Eukaryota</taxon>
        <taxon>Metazoa</taxon>
        <taxon>Hemichordata</taxon>
        <taxon>Enteropneusta</taxon>
        <taxon>Harrimaniidae</taxon>
        <taxon>Saccoglossus</taxon>
    </lineage>
</organism>
<evidence type="ECO:0000313" key="11">
    <source>
        <dbReference type="RefSeq" id="XP_006820827.1"/>
    </source>
</evidence>
<dbReference type="PRINTS" id="PR00237">
    <property type="entry name" value="GPCRRHODOPSN"/>
</dbReference>
<feature type="transmembrane region" description="Helical" evidence="8">
    <location>
        <begin position="260"/>
        <end position="283"/>
    </location>
</feature>
<comment type="subcellular location">
    <subcellularLocation>
        <location evidence="1">Cell membrane</location>
        <topology evidence="1">Multi-pass membrane protein</topology>
    </subcellularLocation>
</comment>
<evidence type="ECO:0000256" key="8">
    <source>
        <dbReference type="SAM" id="Phobius"/>
    </source>
</evidence>
<evidence type="ECO:0000256" key="6">
    <source>
        <dbReference type="ARBA" id="ARBA00023170"/>
    </source>
</evidence>
<feature type="transmembrane region" description="Helical" evidence="8">
    <location>
        <begin position="71"/>
        <end position="96"/>
    </location>
</feature>
<dbReference type="PROSITE" id="PS50262">
    <property type="entry name" value="G_PROTEIN_RECEP_F1_2"/>
    <property type="match status" value="1"/>
</dbReference>
<keyword evidence="7" id="KW-0807">Transducer</keyword>
<protein>
    <submittedName>
        <fullName evidence="11">Gonadotropin-releasing hormone receptor-like</fullName>
    </submittedName>
</protein>
<keyword evidence="6 7" id="KW-0675">Receptor</keyword>
<dbReference type="Proteomes" id="UP000694865">
    <property type="component" value="Unplaced"/>
</dbReference>
<name>A0ABM0MLD6_SACKO</name>
<dbReference type="GeneID" id="102809141"/>
<feature type="transmembrane region" description="Helical" evidence="8">
    <location>
        <begin position="150"/>
        <end position="170"/>
    </location>
</feature>
<dbReference type="Gene3D" id="1.20.1070.10">
    <property type="entry name" value="Rhodopsin 7-helix transmembrane proteins"/>
    <property type="match status" value="1"/>
</dbReference>
<dbReference type="PANTHER" id="PTHR24241">
    <property type="entry name" value="NEUROPEPTIDE RECEPTOR-RELATED G-PROTEIN COUPLED RECEPTOR"/>
    <property type="match status" value="1"/>
</dbReference>
<evidence type="ECO:0000256" key="5">
    <source>
        <dbReference type="ARBA" id="ARBA00023136"/>
    </source>
</evidence>
<dbReference type="PROSITE" id="PS00237">
    <property type="entry name" value="G_PROTEIN_RECEP_F1_1"/>
    <property type="match status" value="1"/>
</dbReference>
<evidence type="ECO:0000256" key="1">
    <source>
        <dbReference type="ARBA" id="ARBA00004651"/>
    </source>
</evidence>
<sequence>MESSHAVDYEIYSYNMSGNYSGFELMPSFDDYALAKVIVCCFMIFFSTVGNVATFITLYRIRRRKSTVNMLILHLAIADLTVTYTLMLSNAIWYGTVRWLGGNFMCKIVKFLVMFGLYMSTFIMVAISVDRYIAIIHPLSRNQGPQRVKIMIMVAYAFSALFSLPQVLIFRVVKGAPDFDQCLADGLYKEVWQEQLYTMLVFLVMYAFPLVIMISAYLAIFILINKKSNEKDDIDKLSQIRHTRSLLFLKAKVRTLRMTMLIVMTFIINWTPYYAMIIWYMFFDWDVIPHEMFEIAWLFGMSNSAFNPVVYGISNLRFCGKRKTYSIRSYNFEKKCSSSPAYTSSSNKCTKTPSSVLATTRRMSYMHAQKVNYFSRDRN</sequence>
<feature type="domain" description="G-protein coupled receptors family 1 profile" evidence="9">
    <location>
        <begin position="50"/>
        <end position="311"/>
    </location>
</feature>
<feature type="transmembrane region" description="Helical" evidence="8">
    <location>
        <begin position="108"/>
        <end position="129"/>
    </location>
</feature>
<evidence type="ECO:0000256" key="7">
    <source>
        <dbReference type="RuleBase" id="RU000688"/>
    </source>
</evidence>
<keyword evidence="10" id="KW-1185">Reference proteome</keyword>
<keyword evidence="4 8" id="KW-1133">Transmembrane helix</keyword>
<evidence type="ECO:0000256" key="4">
    <source>
        <dbReference type="ARBA" id="ARBA00022989"/>
    </source>
</evidence>
<evidence type="ECO:0000313" key="10">
    <source>
        <dbReference type="Proteomes" id="UP000694865"/>
    </source>
</evidence>
<dbReference type="Pfam" id="PF00001">
    <property type="entry name" value="7tm_1"/>
    <property type="match status" value="1"/>
</dbReference>
<dbReference type="SUPFAM" id="SSF81321">
    <property type="entry name" value="Family A G protein-coupled receptor-like"/>
    <property type="match status" value="1"/>
</dbReference>
<keyword evidence="2" id="KW-1003">Cell membrane</keyword>
<feature type="transmembrane region" description="Helical" evidence="8">
    <location>
        <begin position="33"/>
        <end position="59"/>
    </location>
</feature>
<feature type="transmembrane region" description="Helical" evidence="8">
    <location>
        <begin position="295"/>
        <end position="313"/>
    </location>
</feature>
<evidence type="ECO:0000256" key="3">
    <source>
        <dbReference type="ARBA" id="ARBA00022692"/>
    </source>
</evidence>
<evidence type="ECO:0000256" key="2">
    <source>
        <dbReference type="ARBA" id="ARBA00022475"/>
    </source>
</evidence>
<dbReference type="InterPro" id="IPR017452">
    <property type="entry name" value="GPCR_Rhodpsn_7TM"/>
</dbReference>
<gene>
    <name evidence="11" type="primary">LOC102809141</name>
</gene>
<feature type="transmembrane region" description="Helical" evidence="8">
    <location>
        <begin position="196"/>
        <end position="224"/>
    </location>
</feature>
<accession>A0ABM0MLD6</accession>
<comment type="similarity">
    <text evidence="7">Belongs to the G-protein coupled receptor 1 family.</text>
</comment>
<evidence type="ECO:0000259" key="9">
    <source>
        <dbReference type="PROSITE" id="PS50262"/>
    </source>
</evidence>
<keyword evidence="7" id="KW-0297">G-protein coupled receptor</keyword>
<reference evidence="11" key="1">
    <citation type="submission" date="2025-08" db="UniProtKB">
        <authorList>
            <consortium name="RefSeq"/>
        </authorList>
    </citation>
    <scope>IDENTIFICATION</scope>
    <source>
        <tissue evidence="11">Testes</tissue>
    </source>
</reference>
<keyword evidence="3 7" id="KW-0812">Transmembrane</keyword>
<keyword evidence="5 8" id="KW-0472">Membrane</keyword>